<keyword evidence="7 16" id="KW-1133">Transmembrane helix</keyword>
<proteinExistence type="inferred from homology"/>
<feature type="compositionally biased region" description="Basic and acidic residues" evidence="15">
    <location>
        <begin position="19"/>
        <end position="31"/>
    </location>
</feature>
<dbReference type="NCBIfam" id="NF037979">
    <property type="entry name" value="Na_transp"/>
    <property type="match status" value="1"/>
</dbReference>
<dbReference type="SUPFAM" id="SSF161070">
    <property type="entry name" value="SNF-like"/>
    <property type="match status" value="1"/>
</dbReference>
<evidence type="ECO:0000256" key="3">
    <source>
        <dbReference type="ARBA" id="ARBA00022448"/>
    </source>
</evidence>
<protein>
    <recommendedName>
        <fullName evidence="14">Transporter</fullName>
    </recommendedName>
</protein>
<feature type="transmembrane region" description="Helical" evidence="16">
    <location>
        <begin position="436"/>
        <end position="458"/>
    </location>
</feature>
<organism evidence="17 18">
    <name type="scientific">Plutella xylostella</name>
    <name type="common">Diamondback moth</name>
    <name type="synonym">Plutella maculipennis</name>
    <dbReference type="NCBI Taxonomy" id="51655"/>
    <lineage>
        <taxon>Eukaryota</taxon>
        <taxon>Metazoa</taxon>
        <taxon>Ecdysozoa</taxon>
        <taxon>Arthropoda</taxon>
        <taxon>Hexapoda</taxon>
        <taxon>Insecta</taxon>
        <taxon>Pterygota</taxon>
        <taxon>Neoptera</taxon>
        <taxon>Endopterygota</taxon>
        <taxon>Lepidoptera</taxon>
        <taxon>Glossata</taxon>
        <taxon>Ditrysia</taxon>
        <taxon>Yponomeutoidea</taxon>
        <taxon>Plutellidae</taxon>
        <taxon>Plutella</taxon>
    </lineage>
</organism>
<dbReference type="InterPro" id="IPR000175">
    <property type="entry name" value="Na/ntran_symport"/>
</dbReference>
<feature type="transmembrane region" description="Helical" evidence="16">
    <location>
        <begin position="551"/>
        <end position="575"/>
    </location>
</feature>
<dbReference type="PANTHER" id="PTHR11616">
    <property type="entry name" value="SODIUM/CHLORIDE DEPENDENT TRANSPORTER"/>
    <property type="match status" value="1"/>
</dbReference>
<dbReference type="PROSITE" id="PS50267">
    <property type="entry name" value="NA_NEUROTRAN_SYMP_3"/>
    <property type="match status" value="1"/>
</dbReference>
<comment type="subcellular location">
    <subcellularLocation>
        <location evidence="1">Membrane</location>
        <topology evidence="1">Multi-pass membrane protein</topology>
    </subcellularLocation>
</comment>
<name>A0ABQ7QBQ3_PLUXY</name>
<evidence type="ECO:0000256" key="12">
    <source>
        <dbReference type="ARBA" id="ARBA00023201"/>
    </source>
</evidence>
<keyword evidence="9" id="KW-0406">Ion transport</keyword>
<feature type="transmembrane region" description="Helical" evidence="16">
    <location>
        <begin position="478"/>
        <end position="499"/>
    </location>
</feature>
<keyword evidence="5 14" id="KW-0769">Symport</keyword>
<evidence type="ECO:0000256" key="16">
    <source>
        <dbReference type="SAM" id="Phobius"/>
    </source>
</evidence>
<keyword evidence="12" id="KW-0739">Sodium transport</keyword>
<evidence type="ECO:0000256" key="9">
    <source>
        <dbReference type="ARBA" id="ARBA00023065"/>
    </source>
</evidence>
<dbReference type="CDD" id="cd10324">
    <property type="entry name" value="SLC6sbd"/>
    <property type="match status" value="1"/>
</dbReference>
<feature type="transmembrane region" description="Helical" evidence="16">
    <location>
        <begin position="229"/>
        <end position="248"/>
    </location>
</feature>
<keyword evidence="6" id="KW-0029">Amino-acid transport</keyword>
<feature type="transmembrane region" description="Helical" evidence="16">
    <location>
        <begin position="401"/>
        <end position="424"/>
    </location>
</feature>
<evidence type="ECO:0000256" key="7">
    <source>
        <dbReference type="ARBA" id="ARBA00022989"/>
    </source>
</evidence>
<keyword evidence="11" id="KW-0325">Glycoprotein</keyword>
<dbReference type="PRINTS" id="PR00176">
    <property type="entry name" value="NANEUSMPORT"/>
</dbReference>
<feature type="transmembrane region" description="Helical" evidence="16">
    <location>
        <begin position="98"/>
        <end position="116"/>
    </location>
</feature>
<comment type="function">
    <text evidence="13">Unusual broad substrate spectrum amino acid:sodium cotransporter that promotes absorption of the D isomers of essential amino acids. Neutral amino acids are the preferred substrates, especially methionine and phenylalanine.</text>
</comment>
<dbReference type="Proteomes" id="UP000823941">
    <property type="component" value="Chromosome 17"/>
</dbReference>
<keyword evidence="8" id="KW-0915">Sodium</keyword>
<keyword evidence="18" id="KW-1185">Reference proteome</keyword>
<comment type="similarity">
    <text evidence="2 14">Belongs to the sodium:neurotransmitter symporter (SNF) (TC 2.A.22) family.</text>
</comment>
<evidence type="ECO:0000256" key="11">
    <source>
        <dbReference type="ARBA" id="ARBA00023180"/>
    </source>
</evidence>
<accession>A0ABQ7QBQ3</accession>
<comment type="caution">
    <text evidence="17">The sequence shown here is derived from an EMBL/GenBank/DDBJ whole genome shotgun (WGS) entry which is preliminary data.</text>
</comment>
<dbReference type="Pfam" id="PF00209">
    <property type="entry name" value="SNF"/>
    <property type="match status" value="1"/>
</dbReference>
<feature type="transmembrane region" description="Helical" evidence="16">
    <location>
        <begin position="511"/>
        <end position="531"/>
    </location>
</feature>
<evidence type="ECO:0000256" key="4">
    <source>
        <dbReference type="ARBA" id="ARBA00022692"/>
    </source>
</evidence>
<reference evidence="17 18" key="1">
    <citation type="submission" date="2021-06" db="EMBL/GenBank/DDBJ databases">
        <title>A haploid diamondback moth (Plutella xylostella L.) genome assembly resolves 31 chromosomes and identifies a diamide resistance mutation.</title>
        <authorList>
            <person name="Ward C.M."/>
            <person name="Perry K.D."/>
            <person name="Baker G."/>
            <person name="Powis K."/>
            <person name="Heckel D.G."/>
            <person name="Baxter S.W."/>
        </authorList>
    </citation>
    <scope>NUCLEOTIDE SEQUENCE [LARGE SCALE GENOMIC DNA]</scope>
    <source>
        <strain evidence="17 18">LV</strain>
        <tissue evidence="17">Single pupa</tissue>
    </source>
</reference>
<dbReference type="PROSITE" id="PS00754">
    <property type="entry name" value="NA_NEUROTRAN_SYMP_2"/>
    <property type="match status" value="1"/>
</dbReference>
<feature type="transmembrane region" description="Helical" evidence="16">
    <location>
        <begin position="339"/>
        <end position="365"/>
    </location>
</feature>
<dbReference type="PROSITE" id="PS00610">
    <property type="entry name" value="NA_NEUROTRAN_SYMP_1"/>
    <property type="match status" value="1"/>
</dbReference>
<evidence type="ECO:0000256" key="10">
    <source>
        <dbReference type="ARBA" id="ARBA00023136"/>
    </source>
</evidence>
<evidence type="ECO:0000256" key="15">
    <source>
        <dbReference type="SAM" id="MobiDB-lite"/>
    </source>
</evidence>
<evidence type="ECO:0000313" key="17">
    <source>
        <dbReference type="EMBL" id="KAG7302654.1"/>
    </source>
</evidence>
<dbReference type="EMBL" id="JAHIBW010000017">
    <property type="protein sequence ID" value="KAG7302654.1"/>
    <property type="molecule type" value="Genomic_DNA"/>
</dbReference>
<keyword evidence="10 16" id="KW-0472">Membrane</keyword>
<keyword evidence="3 14" id="KW-0813">Transport</keyword>
<evidence type="ECO:0000256" key="6">
    <source>
        <dbReference type="ARBA" id="ARBA00022970"/>
    </source>
</evidence>
<evidence type="ECO:0000256" key="2">
    <source>
        <dbReference type="ARBA" id="ARBA00006459"/>
    </source>
</evidence>
<dbReference type="InterPro" id="IPR037272">
    <property type="entry name" value="SNS_sf"/>
</dbReference>
<evidence type="ECO:0000313" key="18">
    <source>
        <dbReference type="Proteomes" id="UP000823941"/>
    </source>
</evidence>
<keyword evidence="4 14" id="KW-0812">Transmembrane</keyword>
<dbReference type="PANTHER" id="PTHR11616:SF321">
    <property type="entry name" value="SODIUM-DEPENDENT NUTRIENT AMINO ACID TRANSPORTER 1-RELATED"/>
    <property type="match status" value="1"/>
</dbReference>
<evidence type="ECO:0000256" key="1">
    <source>
        <dbReference type="ARBA" id="ARBA00004141"/>
    </source>
</evidence>
<feature type="region of interest" description="Disordered" evidence="15">
    <location>
        <begin position="1"/>
        <end position="60"/>
    </location>
</feature>
<feature type="transmembrane region" description="Helical" evidence="16">
    <location>
        <begin position="302"/>
        <end position="327"/>
    </location>
</feature>
<evidence type="ECO:0000256" key="14">
    <source>
        <dbReference type="RuleBase" id="RU003732"/>
    </source>
</evidence>
<feature type="transmembrane region" description="Helical" evidence="16">
    <location>
        <begin position="260"/>
        <end position="282"/>
    </location>
</feature>
<evidence type="ECO:0000256" key="13">
    <source>
        <dbReference type="ARBA" id="ARBA00037785"/>
    </source>
</evidence>
<evidence type="ECO:0000256" key="8">
    <source>
        <dbReference type="ARBA" id="ARBA00023053"/>
    </source>
</evidence>
<evidence type="ECO:0000256" key="5">
    <source>
        <dbReference type="ARBA" id="ARBA00022847"/>
    </source>
</evidence>
<feature type="transmembrane region" description="Helical" evidence="16">
    <location>
        <begin position="146"/>
        <end position="168"/>
    </location>
</feature>
<sequence>MINKLVESEGQTNLAFEESPEKDLNKSEAPEVVKSTPGFVLEKGDNNNAAREEEEEEPERAMWGNQIEFLMSCIATSVGLGNVWRFPFVAYQNGGGAFLIPYVIVLFIIGKPMYYLECAIGQFSSRNSVKVWSLSPAMKGTGYAQALGCGYILSYYVAIIALCLFYLVKSFSAELPWAVCDPAWGATCVPSGAGGGTPVAGGVSSAELYFTKTVLQQSDGIEGGLGAPIWYLTLCLFASWLIIFVIVARGVKSSGKASYFLALFPYVVMLILLIRSATLTGAGDGILFFLTPQWDKLIQLDVWYAAVTQVFFSLSVGTGAIIMFSSYNGFRQNIYRDAMIVTTLDTFTSLMSGITIFGILGNLAYELGYDDVNSVIGSGGTGLAFISYPDAIAKSPFVPQLFAVLFFLMMSVLGVGSAVALLSTINTVMMDSFRRVPTVAMSAICCSAGFLIGLVYVTPGGQYILELVDYYGGTFMRLFAAIVETIGVFWIYGLENLCIDIEFMLGIKTSWYWRVCWSIVTPAIMITVFMYTLITTESLVFGDGYVYPNGAYVAGTLLQYAGIALIPIFIMFSLWKYRSGTLVETVKRAFRKKASYGPADRDKFAEYQEFRKDAKLERDMRRDGFFQHIGLSLSGGYRKSKY</sequence>
<gene>
    <name evidence="17" type="ORF">JYU34_012604</name>
</gene>